<dbReference type="Proteomes" id="UP000322234">
    <property type="component" value="Unassembled WGS sequence"/>
</dbReference>
<name>A0A6B0S3N0_9CETA</name>
<protein>
    <submittedName>
        <fullName evidence="1">Uncharacterized protein</fullName>
    </submittedName>
</protein>
<keyword evidence="2" id="KW-1185">Reference proteome</keyword>
<accession>A0A6B0S3N0</accession>
<proteinExistence type="predicted"/>
<dbReference type="EMBL" id="VBQZ03000105">
    <property type="protein sequence ID" value="MXQ94003.1"/>
    <property type="molecule type" value="Genomic_DNA"/>
</dbReference>
<organism evidence="1 2">
    <name type="scientific">Bos mutus</name>
    <name type="common">wild yak</name>
    <dbReference type="NCBI Taxonomy" id="72004"/>
    <lineage>
        <taxon>Eukaryota</taxon>
        <taxon>Metazoa</taxon>
        <taxon>Chordata</taxon>
        <taxon>Craniata</taxon>
        <taxon>Vertebrata</taxon>
        <taxon>Euteleostomi</taxon>
        <taxon>Mammalia</taxon>
        <taxon>Eutheria</taxon>
        <taxon>Laurasiatheria</taxon>
        <taxon>Artiodactyla</taxon>
        <taxon>Ruminantia</taxon>
        <taxon>Pecora</taxon>
        <taxon>Bovidae</taxon>
        <taxon>Bovinae</taxon>
        <taxon>Bos</taxon>
    </lineage>
</organism>
<sequence length="115" mass="12321">MPLTTATSRPPLDLSRLLGCDRSGKLMTHDSAAAPPPVVPSSSPLPGVIWSVQTGLHRQEGLLSVLTWAWRLKADGAYGGHREPQSFPWVLPSEGSSYLCTVRFPAHTGDLSSAM</sequence>
<dbReference type="AlphaFoldDB" id="A0A6B0S3N0"/>
<evidence type="ECO:0000313" key="1">
    <source>
        <dbReference type="EMBL" id="MXQ94003.1"/>
    </source>
</evidence>
<gene>
    <name evidence="1" type="ORF">E5288_WYG008495</name>
</gene>
<evidence type="ECO:0000313" key="2">
    <source>
        <dbReference type="Proteomes" id="UP000322234"/>
    </source>
</evidence>
<reference evidence="1" key="1">
    <citation type="submission" date="2019-10" db="EMBL/GenBank/DDBJ databases">
        <title>The sequence and de novo assembly of the wild yak genome.</title>
        <authorList>
            <person name="Liu Y."/>
        </authorList>
    </citation>
    <scope>NUCLEOTIDE SEQUENCE [LARGE SCALE GENOMIC DNA]</scope>
    <source>
        <tissue evidence="1">Blood</tissue>
    </source>
</reference>
<comment type="caution">
    <text evidence="1">The sequence shown here is derived from an EMBL/GenBank/DDBJ whole genome shotgun (WGS) entry which is preliminary data.</text>
</comment>